<dbReference type="SUPFAM" id="SSF57701">
    <property type="entry name" value="Zn2/Cys6 DNA-binding domain"/>
    <property type="match status" value="2"/>
</dbReference>
<dbReference type="PROSITE" id="PS50048">
    <property type="entry name" value="ZN2_CY6_FUNGAL_2"/>
    <property type="match status" value="2"/>
</dbReference>
<keyword evidence="4" id="KW-1185">Reference proteome</keyword>
<proteinExistence type="predicted"/>
<name>A0A9P3UND9_LYOSH</name>
<dbReference type="GO" id="GO:0000981">
    <property type="term" value="F:DNA-binding transcription factor activity, RNA polymerase II-specific"/>
    <property type="evidence" value="ECO:0007669"/>
    <property type="project" value="InterPro"/>
</dbReference>
<evidence type="ECO:0000313" key="4">
    <source>
        <dbReference type="Proteomes" id="UP001063166"/>
    </source>
</evidence>
<evidence type="ECO:0000313" key="3">
    <source>
        <dbReference type="EMBL" id="GLB37226.1"/>
    </source>
</evidence>
<dbReference type="AlphaFoldDB" id="A0A9P3UND9"/>
<dbReference type="InterPro" id="IPR036864">
    <property type="entry name" value="Zn2-C6_fun-type_DNA-bd_sf"/>
</dbReference>
<feature type="domain" description="Zn(2)-C6 fungal-type" evidence="2">
    <location>
        <begin position="45"/>
        <end position="76"/>
    </location>
</feature>
<dbReference type="CDD" id="cd00067">
    <property type="entry name" value="GAL4"/>
    <property type="match status" value="2"/>
</dbReference>
<dbReference type="InterPro" id="IPR001138">
    <property type="entry name" value="Zn2Cys6_DnaBD"/>
</dbReference>
<evidence type="ECO:0000256" key="1">
    <source>
        <dbReference type="SAM" id="MobiDB-lite"/>
    </source>
</evidence>
<dbReference type="OrthoDB" id="39175at2759"/>
<dbReference type="SMART" id="SM00066">
    <property type="entry name" value="GAL4"/>
    <property type="match status" value="2"/>
</dbReference>
<accession>A0A9P3UND9</accession>
<organism evidence="3 4">
    <name type="scientific">Lyophyllum shimeji</name>
    <name type="common">Hon-shimeji</name>
    <name type="synonym">Tricholoma shimeji</name>
    <dbReference type="NCBI Taxonomy" id="47721"/>
    <lineage>
        <taxon>Eukaryota</taxon>
        <taxon>Fungi</taxon>
        <taxon>Dikarya</taxon>
        <taxon>Basidiomycota</taxon>
        <taxon>Agaricomycotina</taxon>
        <taxon>Agaricomycetes</taxon>
        <taxon>Agaricomycetidae</taxon>
        <taxon>Agaricales</taxon>
        <taxon>Tricholomatineae</taxon>
        <taxon>Lyophyllaceae</taxon>
        <taxon>Lyophyllum</taxon>
    </lineage>
</organism>
<sequence length="460" mass="51923">MSDLPEEKEIIGDTCEDGQLTIRIPNPKVYMARQSLWIGRRGKPRCDHCRLNNLKCDRVLPACNHCSWTAGRECKYTPLPTPAHRGIPRCDSCRLNNLKCDRNLPVCNHCKDEKRTECNYTPKKRRKVPPERTRPSAAHDSAKKIEDLPADITEGQNFYGQNVASSSRVNGHSDSLLSDSTELPQSQILQTGRFTAELRPTARSAMPVLPAIAPKHTHPATRNPLIPLSYYPSRREVKGSRLVPWNNSSFAPLPQLIARGLRSINPTEIPDPSVFNESLTAVLEGVMPELRETSCLTPEIYTAVYRCLSRGDTSKLSPRLREWASYHHLCPGSDRYQLILVPRESIYQAEESVREAWRRTYSAHVDSGHEGRDVTADTCPPETTEDAHLFERLPVRDQIFDILTYAHISHNDSSAMLSSIKKVGFASITWPMTELYIRLCPTCTLRDRQADVQSQSAGQM</sequence>
<reference evidence="3" key="1">
    <citation type="submission" date="2022-07" db="EMBL/GenBank/DDBJ databases">
        <title>The genome of Lyophyllum shimeji provides insight into the initial evolution of ectomycorrhizal fungal genome.</title>
        <authorList>
            <person name="Kobayashi Y."/>
            <person name="Shibata T."/>
            <person name="Hirakawa H."/>
            <person name="Shigenobu S."/>
            <person name="Nishiyama T."/>
            <person name="Yamada A."/>
            <person name="Hasebe M."/>
            <person name="Kawaguchi M."/>
        </authorList>
    </citation>
    <scope>NUCLEOTIDE SEQUENCE</scope>
    <source>
        <strain evidence="3">AT787</strain>
    </source>
</reference>
<feature type="region of interest" description="Disordered" evidence="1">
    <location>
        <begin position="121"/>
        <end position="142"/>
    </location>
</feature>
<dbReference type="Gene3D" id="4.10.240.10">
    <property type="entry name" value="Zn(2)-C6 fungal-type DNA-binding domain"/>
    <property type="match status" value="2"/>
</dbReference>
<dbReference type="GO" id="GO:0008270">
    <property type="term" value="F:zinc ion binding"/>
    <property type="evidence" value="ECO:0007669"/>
    <property type="project" value="InterPro"/>
</dbReference>
<feature type="domain" description="Zn(2)-C6 fungal-type" evidence="2">
    <location>
        <begin position="89"/>
        <end position="120"/>
    </location>
</feature>
<gene>
    <name evidence="3" type="ORF">LshimejAT787_0402770</name>
</gene>
<dbReference type="GO" id="GO:0003677">
    <property type="term" value="F:DNA binding"/>
    <property type="evidence" value="ECO:0007669"/>
    <property type="project" value="UniProtKB-KW"/>
</dbReference>
<protein>
    <submittedName>
        <fullName evidence="3">GAL4-like Zn(II)2Cys6 (Or C6 zinc) binuclear cluster DNA-binding domain</fullName>
    </submittedName>
</protein>
<comment type="caution">
    <text evidence="3">The sequence shown here is derived from an EMBL/GenBank/DDBJ whole genome shotgun (WGS) entry which is preliminary data.</text>
</comment>
<evidence type="ECO:0000259" key="2">
    <source>
        <dbReference type="PROSITE" id="PS50048"/>
    </source>
</evidence>
<dbReference type="Proteomes" id="UP001063166">
    <property type="component" value="Unassembled WGS sequence"/>
</dbReference>
<keyword evidence="3" id="KW-0238">DNA-binding</keyword>
<dbReference type="EMBL" id="BRPK01000004">
    <property type="protein sequence ID" value="GLB37226.1"/>
    <property type="molecule type" value="Genomic_DNA"/>
</dbReference>